<comment type="caution">
    <text evidence="2">The sequence shown here is derived from an EMBL/GenBank/DDBJ whole genome shotgun (WGS) entry which is preliminary data.</text>
</comment>
<keyword evidence="3" id="KW-1185">Reference proteome</keyword>
<sequence length="185" mass="20167">MTGRVGSVGARRVVTREQVVRGACRFFVLHGSVDMDALAAGLAVSRATLYRVARSRDGLLADALWTLGGRVLEGARRQCADGGVEGVLRVTREFVARVNSAAPFRRFLCREPDTAARVLLHEVHRRAVAAQRDILKSVKPWPPGELDQAAYLYVRLVESVLYAELLGGGPLDLHLAERAARSLLA</sequence>
<dbReference type="EMBL" id="BAAABU010000003">
    <property type="protein sequence ID" value="GAA0221112.1"/>
    <property type="molecule type" value="Genomic_DNA"/>
</dbReference>
<reference evidence="3" key="1">
    <citation type="journal article" date="2019" name="Int. J. Syst. Evol. Microbiol.">
        <title>The Global Catalogue of Microorganisms (GCM) 10K type strain sequencing project: providing services to taxonomists for standard genome sequencing and annotation.</title>
        <authorList>
            <consortium name="The Broad Institute Genomics Platform"/>
            <consortium name="The Broad Institute Genome Sequencing Center for Infectious Disease"/>
            <person name="Wu L."/>
            <person name="Ma J."/>
        </authorList>
    </citation>
    <scope>NUCLEOTIDE SEQUENCE [LARGE SCALE GENOMIC DNA]</scope>
    <source>
        <strain evidence="3">JCM 3380</strain>
    </source>
</reference>
<proteinExistence type="predicted"/>
<dbReference type="SUPFAM" id="SSF46689">
    <property type="entry name" value="Homeodomain-like"/>
    <property type="match status" value="1"/>
</dbReference>
<name>A0ABP3D4A0_9PSEU</name>
<organism evidence="2 3">
    <name type="scientific">Saccharothrix mutabilis subsp. mutabilis</name>
    <dbReference type="NCBI Taxonomy" id="66855"/>
    <lineage>
        <taxon>Bacteria</taxon>
        <taxon>Bacillati</taxon>
        <taxon>Actinomycetota</taxon>
        <taxon>Actinomycetes</taxon>
        <taxon>Pseudonocardiales</taxon>
        <taxon>Pseudonocardiaceae</taxon>
        <taxon>Saccharothrix</taxon>
    </lineage>
</organism>
<gene>
    <name evidence="2" type="ORF">GCM10010492_19040</name>
</gene>
<evidence type="ECO:0000259" key="1">
    <source>
        <dbReference type="Pfam" id="PF18598"/>
    </source>
</evidence>
<dbReference type="Gene3D" id="1.10.357.10">
    <property type="entry name" value="Tetracycline Repressor, domain 2"/>
    <property type="match status" value="1"/>
</dbReference>
<accession>A0ABP3D4A0</accession>
<dbReference type="Pfam" id="PF18598">
    <property type="entry name" value="TetR_C_36"/>
    <property type="match status" value="1"/>
</dbReference>
<dbReference type="InterPro" id="IPR041485">
    <property type="entry name" value="TetR_C_36"/>
</dbReference>
<evidence type="ECO:0000313" key="2">
    <source>
        <dbReference type="EMBL" id="GAA0221112.1"/>
    </source>
</evidence>
<dbReference type="InterPro" id="IPR009057">
    <property type="entry name" value="Homeodomain-like_sf"/>
</dbReference>
<feature type="domain" description="QsdR TetR regulatory C-terminal" evidence="1">
    <location>
        <begin position="83"/>
        <end position="184"/>
    </location>
</feature>
<dbReference type="Proteomes" id="UP001500416">
    <property type="component" value="Unassembled WGS sequence"/>
</dbReference>
<evidence type="ECO:0000313" key="3">
    <source>
        <dbReference type="Proteomes" id="UP001500416"/>
    </source>
</evidence>
<protein>
    <recommendedName>
        <fullName evidence="1">QsdR TetR regulatory C-terminal domain-containing protein</fullName>
    </recommendedName>
</protein>